<gene>
    <name evidence="1" type="ORF">LTR37_013514</name>
</gene>
<accession>A0ACC3MWX2</accession>
<evidence type="ECO:0000313" key="1">
    <source>
        <dbReference type="EMBL" id="KAK3704997.1"/>
    </source>
</evidence>
<dbReference type="Proteomes" id="UP001281147">
    <property type="component" value="Unassembled WGS sequence"/>
</dbReference>
<evidence type="ECO:0000313" key="2">
    <source>
        <dbReference type="Proteomes" id="UP001281147"/>
    </source>
</evidence>
<organism evidence="1 2">
    <name type="scientific">Vermiconidia calcicola</name>
    <dbReference type="NCBI Taxonomy" id="1690605"/>
    <lineage>
        <taxon>Eukaryota</taxon>
        <taxon>Fungi</taxon>
        <taxon>Dikarya</taxon>
        <taxon>Ascomycota</taxon>
        <taxon>Pezizomycotina</taxon>
        <taxon>Dothideomycetes</taxon>
        <taxon>Dothideomycetidae</taxon>
        <taxon>Mycosphaerellales</taxon>
        <taxon>Extremaceae</taxon>
        <taxon>Vermiconidia</taxon>
    </lineage>
</organism>
<dbReference type="EMBL" id="JAUTXU010000133">
    <property type="protein sequence ID" value="KAK3704997.1"/>
    <property type="molecule type" value="Genomic_DNA"/>
</dbReference>
<name>A0ACC3MWX2_9PEZI</name>
<protein>
    <submittedName>
        <fullName evidence="1">Uncharacterized protein</fullName>
    </submittedName>
</protein>
<keyword evidence="2" id="KW-1185">Reference proteome</keyword>
<comment type="caution">
    <text evidence="1">The sequence shown here is derived from an EMBL/GenBank/DDBJ whole genome shotgun (WGS) entry which is preliminary data.</text>
</comment>
<sequence length="257" mass="28736">MVLTRSQARKKATFPFLDLPAELRTAIYHLALGGRVIHVDRGGGSHEKQSETDARTSVCEAVISDKESYALKRLQLGPPDALGNSSRHKDCNRPAAKILPLSFLSVCKQIHQEAAPVPFQANRFTFWNRKSLARFLRYLKPEQQNAITTMILYQVHIQRGWESTSHRSLKAPRLLGLREVLVCVELAPGDYLPFFGDGESITSKTIQDDRVSGMGRLKAPKLDRVEVLINSSLGHIPPLTSAEIKAWEGRIKSMLSK</sequence>
<proteinExistence type="predicted"/>
<reference evidence="1" key="1">
    <citation type="submission" date="2023-07" db="EMBL/GenBank/DDBJ databases">
        <title>Black Yeasts Isolated from many extreme environments.</title>
        <authorList>
            <person name="Coleine C."/>
            <person name="Stajich J.E."/>
            <person name="Selbmann L."/>
        </authorList>
    </citation>
    <scope>NUCLEOTIDE SEQUENCE</scope>
    <source>
        <strain evidence="1">CCFEE 5714</strain>
    </source>
</reference>